<keyword evidence="1 2" id="KW-0732">Signal</keyword>
<dbReference type="Proteomes" id="UP000589520">
    <property type="component" value="Unassembled WGS sequence"/>
</dbReference>
<name>A0A7Y9PET0_9BACT</name>
<dbReference type="SUPFAM" id="SSF56925">
    <property type="entry name" value="OMPA-like"/>
    <property type="match status" value="1"/>
</dbReference>
<sequence>MSVWNMKAKWIAAGLLAMTMAGVAGTAQAQRTRPTRRETSANRKARIQRTIEDTYTHRWEVGGGGGYLRWRSGPYLQKNNEVNFWTNATYFLNPKLGITGEIRGAYGKAKIGNTIYNIPNPQISEYTFMAGPTYRVYAKQKSAISLYAQGGTALGKFDGGSKGIPATDIGMWPSSNARAAFSVGANLDYNLFPNLAARVSPTYVGTTFGGTVQNNFGFNLGVVYRFGRIH</sequence>
<feature type="chain" id="PRO_5030671070" description="Outer membrane protein beta-barrel domain-containing protein" evidence="2">
    <location>
        <begin position="30"/>
        <end position="230"/>
    </location>
</feature>
<keyword evidence="5" id="KW-1185">Reference proteome</keyword>
<evidence type="ECO:0000313" key="5">
    <source>
        <dbReference type="Proteomes" id="UP000589520"/>
    </source>
</evidence>
<dbReference type="InterPro" id="IPR011250">
    <property type="entry name" value="OMP/PagP_B-barrel"/>
</dbReference>
<evidence type="ECO:0000259" key="3">
    <source>
        <dbReference type="Pfam" id="PF13505"/>
    </source>
</evidence>
<protein>
    <recommendedName>
        <fullName evidence="3">Outer membrane protein beta-barrel domain-containing protein</fullName>
    </recommendedName>
</protein>
<feature type="signal peptide" evidence="2">
    <location>
        <begin position="1"/>
        <end position="29"/>
    </location>
</feature>
<reference evidence="4 5" key="1">
    <citation type="submission" date="2020-07" db="EMBL/GenBank/DDBJ databases">
        <title>Genomic Encyclopedia of Type Strains, Phase IV (KMG-V): Genome sequencing to study the core and pangenomes of soil and plant-associated prokaryotes.</title>
        <authorList>
            <person name="Whitman W."/>
        </authorList>
    </citation>
    <scope>NUCLEOTIDE SEQUENCE [LARGE SCALE GENOMIC DNA]</scope>
    <source>
        <strain evidence="4 5">X4EP2</strain>
    </source>
</reference>
<proteinExistence type="predicted"/>
<dbReference type="AlphaFoldDB" id="A0A7Y9PET0"/>
<evidence type="ECO:0000313" key="4">
    <source>
        <dbReference type="EMBL" id="NYF77853.1"/>
    </source>
</evidence>
<evidence type="ECO:0000256" key="2">
    <source>
        <dbReference type="SAM" id="SignalP"/>
    </source>
</evidence>
<dbReference type="EMBL" id="JACCCW010000001">
    <property type="protein sequence ID" value="NYF77853.1"/>
    <property type="molecule type" value="Genomic_DNA"/>
</dbReference>
<dbReference type="InterPro" id="IPR027385">
    <property type="entry name" value="Beta-barrel_OMP"/>
</dbReference>
<gene>
    <name evidence="4" type="ORF">HDF17_000140</name>
</gene>
<comment type="caution">
    <text evidence="4">The sequence shown here is derived from an EMBL/GenBank/DDBJ whole genome shotgun (WGS) entry which is preliminary data.</text>
</comment>
<dbReference type="Gene3D" id="2.40.160.20">
    <property type="match status" value="1"/>
</dbReference>
<accession>A0A7Y9PET0</accession>
<dbReference type="Pfam" id="PF13505">
    <property type="entry name" value="OMP_b-brl"/>
    <property type="match status" value="1"/>
</dbReference>
<evidence type="ECO:0000256" key="1">
    <source>
        <dbReference type="ARBA" id="ARBA00022729"/>
    </source>
</evidence>
<dbReference type="RefSeq" id="WP_179486769.1">
    <property type="nucleotide sequence ID" value="NZ_JACCCW010000001.1"/>
</dbReference>
<feature type="domain" description="Outer membrane protein beta-barrel" evidence="3">
    <location>
        <begin position="53"/>
        <end position="226"/>
    </location>
</feature>
<organism evidence="4 5">
    <name type="scientific">Granulicella arctica</name>
    <dbReference type="NCBI Taxonomy" id="940613"/>
    <lineage>
        <taxon>Bacteria</taxon>
        <taxon>Pseudomonadati</taxon>
        <taxon>Acidobacteriota</taxon>
        <taxon>Terriglobia</taxon>
        <taxon>Terriglobales</taxon>
        <taxon>Acidobacteriaceae</taxon>
        <taxon>Granulicella</taxon>
    </lineage>
</organism>